<dbReference type="KEGG" id="nml:Namu_0653"/>
<evidence type="ECO:0000313" key="2">
    <source>
        <dbReference type="EMBL" id="ACV77068.1"/>
    </source>
</evidence>
<dbReference type="AlphaFoldDB" id="C8X892"/>
<reference evidence="3" key="1">
    <citation type="submission" date="2009-09" db="EMBL/GenBank/DDBJ databases">
        <title>The complete genome of Nakamurella multipartita DSM 44233.</title>
        <authorList>
            <consortium name="US DOE Joint Genome Institute (JGI-PGF)"/>
            <person name="Lucas S."/>
            <person name="Copeland A."/>
            <person name="Lapidus A."/>
            <person name="Glavina del Rio T."/>
            <person name="Dalin E."/>
            <person name="Tice H."/>
            <person name="Bruce D."/>
            <person name="Goodwin L."/>
            <person name="Pitluck S."/>
            <person name="Kyrpides N."/>
            <person name="Mavromatis K."/>
            <person name="Ivanova N."/>
            <person name="Ovchinnikova G."/>
            <person name="Sims D."/>
            <person name="Meincke L."/>
            <person name="Brettin T."/>
            <person name="Detter J.C."/>
            <person name="Han C."/>
            <person name="Larimer F."/>
            <person name="Land M."/>
            <person name="Hauser L."/>
            <person name="Markowitz V."/>
            <person name="Cheng J.-F."/>
            <person name="Hugenholtz P."/>
            <person name="Woyke T."/>
            <person name="Wu D."/>
            <person name="Klenk H.-P."/>
            <person name="Eisen J.A."/>
        </authorList>
    </citation>
    <scope>NUCLEOTIDE SEQUENCE [LARGE SCALE GENOMIC DNA]</scope>
    <source>
        <strain evidence="3">ATCC 700099 / DSM 44233 / CIP 104796 / JCM 9543 / NBRC 105858 / Y-104</strain>
    </source>
</reference>
<name>C8X892_NAKMY</name>
<dbReference type="Proteomes" id="UP000002218">
    <property type="component" value="Chromosome"/>
</dbReference>
<keyword evidence="3" id="KW-1185">Reference proteome</keyword>
<feature type="transmembrane region" description="Helical" evidence="1">
    <location>
        <begin position="126"/>
        <end position="145"/>
    </location>
</feature>
<reference evidence="2 3" key="2">
    <citation type="journal article" date="2010" name="Stand. Genomic Sci.">
        <title>Complete genome sequence of Nakamurella multipartita type strain (Y-104).</title>
        <authorList>
            <person name="Tice H."/>
            <person name="Mayilraj S."/>
            <person name="Sims D."/>
            <person name="Lapidus A."/>
            <person name="Nolan M."/>
            <person name="Lucas S."/>
            <person name="Glavina Del Rio T."/>
            <person name="Copeland A."/>
            <person name="Cheng J.F."/>
            <person name="Meincke L."/>
            <person name="Bruce D."/>
            <person name="Goodwin L."/>
            <person name="Pitluck S."/>
            <person name="Ivanova N."/>
            <person name="Mavromatis K."/>
            <person name="Ovchinnikova G."/>
            <person name="Pati A."/>
            <person name="Chen A."/>
            <person name="Palaniappan K."/>
            <person name="Land M."/>
            <person name="Hauser L."/>
            <person name="Chang Y.J."/>
            <person name="Jeffries C.D."/>
            <person name="Detter J.C."/>
            <person name="Brettin T."/>
            <person name="Rohde M."/>
            <person name="Goker M."/>
            <person name="Bristow J."/>
            <person name="Eisen J.A."/>
            <person name="Markowitz V."/>
            <person name="Hugenholtz P."/>
            <person name="Kyrpides N.C."/>
            <person name="Klenk H.P."/>
            <person name="Chen F."/>
        </authorList>
    </citation>
    <scope>NUCLEOTIDE SEQUENCE [LARGE SCALE GENOMIC DNA]</scope>
    <source>
        <strain evidence="3">ATCC 700099 / DSM 44233 / CIP 104796 / JCM 9543 / NBRC 105858 / Y-104</strain>
    </source>
</reference>
<dbReference type="STRING" id="479431.Namu_0653"/>
<dbReference type="HOGENOM" id="CLU_080421_0_0_11"/>
<evidence type="ECO:0000313" key="3">
    <source>
        <dbReference type="Proteomes" id="UP000002218"/>
    </source>
</evidence>
<feature type="transmembrane region" description="Helical" evidence="1">
    <location>
        <begin position="92"/>
        <end position="114"/>
    </location>
</feature>
<feature type="transmembrane region" description="Helical" evidence="1">
    <location>
        <begin position="239"/>
        <end position="260"/>
    </location>
</feature>
<keyword evidence="1" id="KW-0472">Membrane</keyword>
<keyword evidence="1" id="KW-0812">Transmembrane</keyword>
<dbReference type="RefSeq" id="WP_015745984.1">
    <property type="nucleotide sequence ID" value="NC_013235.1"/>
</dbReference>
<accession>C8X892</accession>
<keyword evidence="1" id="KW-1133">Transmembrane helix</keyword>
<dbReference type="InParanoid" id="C8X892"/>
<organism evidence="2 3">
    <name type="scientific">Nakamurella multipartita (strain ATCC 700099 / DSM 44233 / CIP 104796 / JCM 9543 / NBRC 105858 / Y-104)</name>
    <name type="common">Microsphaera multipartita</name>
    <dbReference type="NCBI Taxonomy" id="479431"/>
    <lineage>
        <taxon>Bacteria</taxon>
        <taxon>Bacillati</taxon>
        <taxon>Actinomycetota</taxon>
        <taxon>Actinomycetes</taxon>
        <taxon>Nakamurellales</taxon>
        <taxon>Nakamurellaceae</taxon>
        <taxon>Nakamurella</taxon>
    </lineage>
</organism>
<sequence length="280" mass="29267" precursor="true">MSVLSPRPPSSSPVRPAALTIVATLVGLLAALWFLPPLLAAGWPGSRGATIERLGGDLPAAMTRWWTSNDPVPDDELAALVTFWSGFHAVKAVLAALLLVAAGGMAARLLGACVRADRPAHPRTRGTAGFGCLLLAMIALLVLIANVQGAWAPLSSAVSLLPTDGSNADLASAAAGLHQQLLAGTRTPPLTTLVEDFRRYHLVLAICSALSTVLLLAGLVSWWRRRARVPRAQRRPRRVLAAVAVLLAGLMLFLALITLANMSTAADPAPALAGFLDSVR</sequence>
<dbReference type="eggNOG" id="ENOG5032S22">
    <property type="taxonomic scope" value="Bacteria"/>
</dbReference>
<evidence type="ECO:0000256" key="1">
    <source>
        <dbReference type="SAM" id="Phobius"/>
    </source>
</evidence>
<gene>
    <name evidence="2" type="ordered locus">Namu_0653</name>
</gene>
<feature type="transmembrane region" description="Helical" evidence="1">
    <location>
        <begin position="200"/>
        <end position="223"/>
    </location>
</feature>
<protein>
    <submittedName>
        <fullName evidence="2">Uncharacterized protein</fullName>
    </submittedName>
</protein>
<dbReference type="OrthoDB" id="5124181at2"/>
<dbReference type="EMBL" id="CP001737">
    <property type="protein sequence ID" value="ACV77068.1"/>
    <property type="molecule type" value="Genomic_DNA"/>
</dbReference>
<proteinExistence type="predicted"/>